<evidence type="ECO:0000256" key="5">
    <source>
        <dbReference type="ARBA" id="ARBA00023163"/>
    </source>
</evidence>
<dbReference type="InParanoid" id="A0A6P8IG38"/>
<dbReference type="GO" id="GO:0016592">
    <property type="term" value="C:mediator complex"/>
    <property type="evidence" value="ECO:0007669"/>
    <property type="project" value="InterPro"/>
</dbReference>
<evidence type="ECO:0000256" key="3">
    <source>
        <dbReference type="ARBA" id="ARBA00019684"/>
    </source>
</evidence>
<keyword evidence="4" id="KW-0805">Transcription regulation</keyword>
<keyword evidence="5" id="KW-0804">Transcription</keyword>
<proteinExistence type="inferred from homology"/>
<evidence type="ECO:0000256" key="2">
    <source>
        <dbReference type="ARBA" id="ARBA00009851"/>
    </source>
</evidence>
<dbReference type="Proteomes" id="UP000515163">
    <property type="component" value="Unplaced"/>
</dbReference>
<comment type="subcellular location">
    <subcellularLocation>
        <location evidence="1">Nucleus</location>
    </subcellularLocation>
</comment>
<dbReference type="RefSeq" id="XP_031565671.1">
    <property type="nucleotide sequence ID" value="XM_031709811.1"/>
</dbReference>
<evidence type="ECO:0000256" key="1">
    <source>
        <dbReference type="ARBA" id="ARBA00004123"/>
    </source>
</evidence>
<dbReference type="Pfam" id="PF11568">
    <property type="entry name" value="Med29"/>
    <property type="match status" value="1"/>
</dbReference>
<comment type="similarity">
    <text evidence="2">Belongs to the Mediator complex subunit 29 family.</text>
</comment>
<accession>A0A6P8IG38</accession>
<evidence type="ECO:0000313" key="9">
    <source>
        <dbReference type="RefSeq" id="XP_031565671.1"/>
    </source>
</evidence>
<gene>
    <name evidence="9" type="primary">LOC116300852</name>
</gene>
<organism evidence="8 9">
    <name type="scientific">Actinia tenebrosa</name>
    <name type="common">Australian red waratah sea anemone</name>
    <dbReference type="NCBI Taxonomy" id="6105"/>
    <lineage>
        <taxon>Eukaryota</taxon>
        <taxon>Metazoa</taxon>
        <taxon>Cnidaria</taxon>
        <taxon>Anthozoa</taxon>
        <taxon>Hexacorallia</taxon>
        <taxon>Actiniaria</taxon>
        <taxon>Actiniidae</taxon>
        <taxon>Actinia</taxon>
    </lineage>
</organism>
<keyword evidence="6" id="KW-0539">Nucleus</keyword>
<dbReference type="GeneID" id="116300852"/>
<dbReference type="FunCoup" id="A0A6P8IG38">
    <property type="interactions" value="2008"/>
</dbReference>
<dbReference type="InterPro" id="IPR021018">
    <property type="entry name" value="Mediator_Med29_met"/>
</dbReference>
<dbReference type="GO" id="GO:0003712">
    <property type="term" value="F:transcription coregulator activity"/>
    <property type="evidence" value="ECO:0007669"/>
    <property type="project" value="TreeGrafter"/>
</dbReference>
<reference evidence="9" key="1">
    <citation type="submission" date="2025-08" db="UniProtKB">
        <authorList>
            <consortium name="RefSeq"/>
        </authorList>
    </citation>
    <scope>IDENTIFICATION</scope>
    <source>
        <tissue evidence="9">Tentacle</tissue>
    </source>
</reference>
<name>A0A6P8IG38_ACTTE</name>
<dbReference type="GO" id="GO:0006357">
    <property type="term" value="P:regulation of transcription by RNA polymerase II"/>
    <property type="evidence" value="ECO:0007669"/>
    <property type="project" value="TreeGrafter"/>
</dbReference>
<sequence length="146" mass="16582">MASSNTGQAQQNQDPEHIIKLKQLIHFLETTLMTLMHQADAALQQNMDSVSSGKTADENPHKLESSFEDFMNMCDQLEDLLETMKATERQTVLSMKYTPRSVTNTKMDANQDTQSYSEYLSLVKNQITLSNDLQELLSDFVKSKLT</sequence>
<dbReference type="KEGG" id="aten:116300852"/>
<protein>
    <recommendedName>
        <fullName evidence="3">Mediator of RNA polymerase II transcription subunit 29</fullName>
    </recommendedName>
    <alternativeName>
        <fullName evidence="7">Mediator complex subunit 29</fullName>
    </alternativeName>
</protein>
<evidence type="ECO:0000256" key="7">
    <source>
        <dbReference type="ARBA" id="ARBA00031963"/>
    </source>
</evidence>
<dbReference type="AlphaFoldDB" id="A0A6P8IG38"/>
<dbReference type="PANTHER" id="PTHR28314">
    <property type="entry name" value="MEDIATOR OF RNA POLYMERASE II TRANSCRIPTION SUBUNIT 29"/>
    <property type="match status" value="1"/>
</dbReference>
<evidence type="ECO:0000256" key="4">
    <source>
        <dbReference type="ARBA" id="ARBA00023015"/>
    </source>
</evidence>
<evidence type="ECO:0000256" key="6">
    <source>
        <dbReference type="ARBA" id="ARBA00023242"/>
    </source>
</evidence>
<dbReference type="PANTHER" id="PTHR28314:SF1">
    <property type="entry name" value="MEDIATOR OF RNA POLYMERASE II TRANSCRIPTION SUBUNIT 29"/>
    <property type="match status" value="1"/>
</dbReference>
<evidence type="ECO:0000313" key="8">
    <source>
        <dbReference type="Proteomes" id="UP000515163"/>
    </source>
</evidence>
<keyword evidence="8" id="KW-1185">Reference proteome</keyword>
<dbReference type="OrthoDB" id="6366949at2759"/>